<evidence type="ECO:0000313" key="11">
    <source>
        <dbReference type="Proteomes" id="UP000759131"/>
    </source>
</evidence>
<keyword evidence="2 8" id="KW-0637">Prenyltransferase</keyword>
<feature type="domain" description="Prenyltransferase alpha-alpha toroid" evidence="9">
    <location>
        <begin position="16"/>
        <end position="348"/>
    </location>
</feature>
<comment type="cofactor">
    <cofactor evidence="8">
        <name>Zn(2+)</name>
        <dbReference type="ChEBI" id="CHEBI:29105"/>
    </cofactor>
    <text evidence="8">Binds 1 zinc ion per subunit.</text>
</comment>
<evidence type="ECO:0000256" key="4">
    <source>
        <dbReference type="ARBA" id="ARBA00022723"/>
    </source>
</evidence>
<keyword evidence="5" id="KW-0677">Repeat</keyword>
<evidence type="ECO:0000256" key="3">
    <source>
        <dbReference type="ARBA" id="ARBA00022679"/>
    </source>
</evidence>
<keyword evidence="3 8" id="KW-0808">Transferase</keyword>
<dbReference type="SUPFAM" id="SSF48239">
    <property type="entry name" value="Terpenoid cyclases/Protein prenyltransferases"/>
    <property type="match status" value="1"/>
</dbReference>
<evidence type="ECO:0000256" key="7">
    <source>
        <dbReference type="ARBA" id="ARBA00047658"/>
    </source>
</evidence>
<dbReference type="Gene3D" id="1.50.10.20">
    <property type="match status" value="1"/>
</dbReference>
<evidence type="ECO:0000313" key="10">
    <source>
        <dbReference type="EMBL" id="CAD7623963.1"/>
    </source>
</evidence>
<dbReference type="GO" id="GO:0004663">
    <property type="term" value="F:Rab geranylgeranyltransferase activity"/>
    <property type="evidence" value="ECO:0007669"/>
    <property type="project" value="UniProtKB-UniRule"/>
</dbReference>
<dbReference type="InterPro" id="IPR008930">
    <property type="entry name" value="Terpenoid_cyclase/PrenylTrfase"/>
</dbReference>
<dbReference type="InterPro" id="IPR045089">
    <property type="entry name" value="PGGT1B-like"/>
</dbReference>
<evidence type="ECO:0000256" key="1">
    <source>
        <dbReference type="ARBA" id="ARBA00010497"/>
    </source>
</evidence>
<dbReference type="InterPro" id="IPR026873">
    <property type="entry name" value="Ptb1"/>
</dbReference>
<sequence length="365" mass="40900">MLTRDVEMTGSLPKELLLSKHIHFLRKYADNSNENYEQLMVEYLRMSGIYWTTTALQLMDSDFDKAGRADILAMIKTCVHPNGGISAAKGHDPHLLYTFSAIQIMVSYDALNDQIIDIDKTAQYIRSLHKSDGSFMGDSWGEVDIRFSFAGIGSLALLGRLDTIDLDKTIDYVMLCYNTIDGGFGSRPGSESHAGLIYCSLASLSIAGQLDRIDADLLGWWLAERQLPSGGLNGRPEKLPDLCYSWWVLASLTIIGRLHWIDKHKLLRFILATQDEETGGFGDRPGNMVDPFHTLFGLTGLSLLSHQYSCDPNESIPADHNTDDGFDYANQWKSISEKIKQINPVFCMTQSVINRTNIKLQYLSL</sequence>
<dbReference type="InterPro" id="IPR001330">
    <property type="entry name" value="Prenyltrans"/>
</dbReference>
<dbReference type="CDD" id="cd02894">
    <property type="entry name" value="GGTase-II"/>
    <property type="match status" value="1"/>
</dbReference>
<evidence type="ECO:0000259" key="9">
    <source>
        <dbReference type="Pfam" id="PF00432"/>
    </source>
</evidence>
<dbReference type="Proteomes" id="UP000759131">
    <property type="component" value="Unassembled WGS sequence"/>
</dbReference>
<gene>
    <name evidence="10" type="ORF">OSB1V03_LOCUS4410</name>
</gene>
<dbReference type="GO" id="GO:0005968">
    <property type="term" value="C:Rab-protein geranylgeranyltransferase complex"/>
    <property type="evidence" value="ECO:0007669"/>
    <property type="project" value="UniProtKB-UniRule"/>
</dbReference>
<comment type="catalytic activity">
    <reaction evidence="7 8">
        <text>geranylgeranyl diphosphate + L-cysteinyl-[protein] = S-geranylgeranyl-L-cysteinyl-[protein] + diphosphate</text>
        <dbReference type="Rhea" id="RHEA:21240"/>
        <dbReference type="Rhea" id="RHEA-COMP:10131"/>
        <dbReference type="Rhea" id="RHEA-COMP:11537"/>
        <dbReference type="ChEBI" id="CHEBI:29950"/>
        <dbReference type="ChEBI" id="CHEBI:33019"/>
        <dbReference type="ChEBI" id="CHEBI:57533"/>
        <dbReference type="ChEBI" id="CHEBI:86021"/>
        <dbReference type="EC" id="2.5.1.60"/>
    </reaction>
</comment>
<evidence type="ECO:0000256" key="8">
    <source>
        <dbReference type="RuleBase" id="RU365076"/>
    </source>
</evidence>
<name>A0A7R9PX41_9ACAR</name>
<evidence type="ECO:0000256" key="5">
    <source>
        <dbReference type="ARBA" id="ARBA00022737"/>
    </source>
</evidence>
<evidence type="ECO:0000256" key="2">
    <source>
        <dbReference type="ARBA" id="ARBA00022602"/>
    </source>
</evidence>
<dbReference type="PANTHER" id="PTHR11774:SF11">
    <property type="entry name" value="GERANYLGERANYL TRANSFERASE TYPE-2 SUBUNIT BETA"/>
    <property type="match status" value="1"/>
</dbReference>
<comment type="similarity">
    <text evidence="1 8">Belongs to the protein prenyltransferase subunit beta family.</text>
</comment>
<keyword evidence="6 8" id="KW-0862">Zinc</keyword>
<proteinExistence type="inferred from homology"/>
<dbReference type="EC" id="2.5.1.60" evidence="8"/>
<dbReference type="AlphaFoldDB" id="A0A7R9PX41"/>
<dbReference type="EMBL" id="CAJPIZ010002004">
    <property type="protein sequence ID" value="CAG2104393.1"/>
    <property type="molecule type" value="Genomic_DNA"/>
</dbReference>
<dbReference type="EMBL" id="OC856579">
    <property type="protein sequence ID" value="CAD7623963.1"/>
    <property type="molecule type" value="Genomic_DNA"/>
</dbReference>
<keyword evidence="4 8" id="KW-0479">Metal-binding</keyword>
<dbReference type="OrthoDB" id="5428259at2759"/>
<keyword evidence="11" id="KW-1185">Reference proteome</keyword>
<dbReference type="GO" id="GO:0046872">
    <property type="term" value="F:metal ion binding"/>
    <property type="evidence" value="ECO:0007669"/>
    <property type="project" value="UniProtKB-KW"/>
</dbReference>
<accession>A0A7R9PX41</accession>
<reference evidence="10" key="1">
    <citation type="submission" date="2020-11" db="EMBL/GenBank/DDBJ databases">
        <authorList>
            <person name="Tran Van P."/>
        </authorList>
    </citation>
    <scope>NUCLEOTIDE SEQUENCE</scope>
</reference>
<evidence type="ECO:0000256" key="6">
    <source>
        <dbReference type="ARBA" id="ARBA00022833"/>
    </source>
</evidence>
<comment type="function">
    <text evidence="8">Catalyzes the transfer of a geranylgeranyl moiety from geranylgeranyl diphosphate to both cysteines of proteins with the C-terminal sequence -XXCC, -XCXC and -CCXX.</text>
</comment>
<organism evidence="10">
    <name type="scientific">Medioppia subpectinata</name>
    <dbReference type="NCBI Taxonomy" id="1979941"/>
    <lineage>
        <taxon>Eukaryota</taxon>
        <taxon>Metazoa</taxon>
        <taxon>Ecdysozoa</taxon>
        <taxon>Arthropoda</taxon>
        <taxon>Chelicerata</taxon>
        <taxon>Arachnida</taxon>
        <taxon>Acari</taxon>
        <taxon>Acariformes</taxon>
        <taxon>Sarcoptiformes</taxon>
        <taxon>Oribatida</taxon>
        <taxon>Brachypylina</taxon>
        <taxon>Oppioidea</taxon>
        <taxon>Oppiidae</taxon>
        <taxon>Medioppia</taxon>
    </lineage>
</organism>
<dbReference type="Pfam" id="PF00432">
    <property type="entry name" value="Prenyltrans"/>
    <property type="match status" value="1"/>
</dbReference>
<protein>
    <recommendedName>
        <fullName evidence="8">Geranylgeranyl transferase type-2 subunit beta</fullName>
        <ecNumber evidence="8">2.5.1.60</ecNumber>
    </recommendedName>
</protein>
<dbReference type="PANTHER" id="PTHR11774">
    <property type="entry name" value="GERANYLGERANYL TRANSFERASE TYPE BETA SUBUNIT"/>
    <property type="match status" value="1"/>
</dbReference>